<gene>
    <name evidence="8" type="primary">trpS</name>
    <name evidence="10" type="ORF">ENG09_00405</name>
</gene>
<comment type="subcellular location">
    <subcellularLocation>
        <location evidence="8">Cytoplasm</location>
    </subcellularLocation>
</comment>
<evidence type="ECO:0000256" key="1">
    <source>
        <dbReference type="ARBA" id="ARBA00005594"/>
    </source>
</evidence>
<dbReference type="PRINTS" id="PR01039">
    <property type="entry name" value="TRNASYNTHTRP"/>
</dbReference>
<comment type="caution">
    <text evidence="8">Lacks conserved residue(s) required for the propagation of feature annotation.</text>
</comment>
<dbReference type="GO" id="GO:0006436">
    <property type="term" value="P:tryptophanyl-tRNA aminoacylation"/>
    <property type="evidence" value="ECO:0007669"/>
    <property type="project" value="UniProtKB-UniRule"/>
</dbReference>
<dbReference type="Gene3D" id="1.10.240.10">
    <property type="entry name" value="Tyrosyl-Transfer RNA Synthetase"/>
    <property type="match status" value="1"/>
</dbReference>
<dbReference type="PANTHER" id="PTHR10055">
    <property type="entry name" value="TRYPTOPHANYL-TRNA SYNTHETASE"/>
    <property type="match status" value="1"/>
</dbReference>
<dbReference type="InterPro" id="IPR002306">
    <property type="entry name" value="Trp-tRNA-ligase"/>
</dbReference>
<proteinExistence type="inferred from homology"/>
<name>A0A7C1B1F7_9EURY</name>
<dbReference type="GO" id="GO:0004830">
    <property type="term" value="F:tryptophan-tRNA ligase activity"/>
    <property type="evidence" value="ECO:0007669"/>
    <property type="project" value="UniProtKB-UniRule"/>
</dbReference>
<evidence type="ECO:0000256" key="5">
    <source>
        <dbReference type="ARBA" id="ARBA00022840"/>
    </source>
</evidence>
<keyword evidence="4 8" id="KW-0547">Nucleotide-binding</keyword>
<comment type="catalytic activity">
    <reaction evidence="8">
        <text>tRNA(Trp) + L-tryptophan + ATP = L-tryptophyl-tRNA(Trp) + AMP + diphosphate + H(+)</text>
        <dbReference type="Rhea" id="RHEA:24080"/>
        <dbReference type="Rhea" id="RHEA-COMP:9671"/>
        <dbReference type="Rhea" id="RHEA-COMP:9705"/>
        <dbReference type="ChEBI" id="CHEBI:15378"/>
        <dbReference type="ChEBI" id="CHEBI:30616"/>
        <dbReference type="ChEBI" id="CHEBI:33019"/>
        <dbReference type="ChEBI" id="CHEBI:57912"/>
        <dbReference type="ChEBI" id="CHEBI:78442"/>
        <dbReference type="ChEBI" id="CHEBI:78535"/>
        <dbReference type="ChEBI" id="CHEBI:456215"/>
        <dbReference type="EC" id="6.1.1.2"/>
    </reaction>
</comment>
<dbReference type="EMBL" id="DQZR01000017">
    <property type="protein sequence ID" value="HDM35700.1"/>
    <property type="molecule type" value="Genomic_DNA"/>
</dbReference>
<keyword evidence="2 8" id="KW-0963">Cytoplasm</keyword>
<sequence>MKLDPWGSSRIEDYSKLFDEFGIKPFEQILGMLPDVHRLMRRQIIFGHRDYERIADAILSREPFAVMSGFMPSGKVHLGAKMVMEEIIWHQEMGGDAFVAIADMEAHAVRGVSWHECEKIGVEEYILSLIALGFEPEGHIYFQSRSKTIQDLTFELGCEVNFTELAAIYGLGSEARISHLTSVLTQSADILQPQLEIFGGPKPTVIPVGADQDPHIRLARDVSNRMRMFLVEERDGYISIRGKDVDKKALEDLNTFFDGRKRLYEAHLDLYGDYTLDEVERIVRDFEVARGGYGFIPPASTYHRFMTGLTGGKMSSSIPESFIALTESPESASEKVMRAKTGGRVTLKEQRELGGIPEDCTVYDLLLFHLIEDDREVEEIYAECRSGRRSCGECKKLAAELISAFLREHQERRDDARSKLREFDIVGLWA</sequence>
<feature type="short sequence motif" description="'KMSKS' region" evidence="8">
    <location>
        <begin position="313"/>
        <end position="317"/>
    </location>
</feature>
<dbReference type="NCBIfam" id="NF008926">
    <property type="entry name" value="PRK12285.1-3"/>
    <property type="match status" value="1"/>
</dbReference>
<dbReference type="SUPFAM" id="SSF52374">
    <property type="entry name" value="Nucleotidylyl transferase"/>
    <property type="match status" value="1"/>
</dbReference>
<dbReference type="AlphaFoldDB" id="A0A7C1B1F7"/>
<dbReference type="InterPro" id="IPR014729">
    <property type="entry name" value="Rossmann-like_a/b/a_fold"/>
</dbReference>
<organism evidence="10">
    <name type="scientific">Candidatus Syntropharchaeum butanivorans</name>
    <dbReference type="NCBI Taxonomy" id="1839936"/>
    <lineage>
        <taxon>Archaea</taxon>
        <taxon>Methanobacteriati</taxon>
        <taxon>Methanobacteriota</taxon>
        <taxon>Stenosarchaea group</taxon>
        <taxon>Methanomicrobia</taxon>
        <taxon>Methanosarcinales</taxon>
        <taxon>ANME-2 cluster</taxon>
        <taxon>Candidatus Syntropharchaeum</taxon>
    </lineage>
</organism>
<evidence type="ECO:0000313" key="10">
    <source>
        <dbReference type="EMBL" id="HDM35700.1"/>
    </source>
</evidence>
<comment type="function">
    <text evidence="8">Catalyzes the attachment of tryptophan to tRNA(Trp).</text>
</comment>
<dbReference type="FunFam" id="3.40.50.620:FF:000207">
    <property type="entry name" value="Tryptophan--tRNA ligase"/>
    <property type="match status" value="1"/>
</dbReference>
<evidence type="ECO:0000256" key="9">
    <source>
        <dbReference type="RuleBase" id="RU363036"/>
    </source>
</evidence>
<keyword evidence="3 8" id="KW-0436">Ligase</keyword>
<evidence type="ECO:0000256" key="3">
    <source>
        <dbReference type="ARBA" id="ARBA00022598"/>
    </source>
</evidence>
<comment type="similarity">
    <text evidence="1 8 9">Belongs to the class-I aminoacyl-tRNA synthetase family.</text>
</comment>
<accession>A0A7C1B1F7</accession>
<reference evidence="10" key="1">
    <citation type="journal article" date="2020" name="mSystems">
        <title>Genome- and Community-Level Interaction Insights into Carbon Utilization and Element Cycling Functions of Hydrothermarchaeota in Hydrothermal Sediment.</title>
        <authorList>
            <person name="Zhou Z."/>
            <person name="Liu Y."/>
            <person name="Xu W."/>
            <person name="Pan J."/>
            <person name="Luo Z.H."/>
            <person name="Li M."/>
        </authorList>
    </citation>
    <scope>NUCLEOTIDE SEQUENCE [LARGE SCALE GENOMIC DNA]</scope>
    <source>
        <strain evidence="10">HyVt-185</strain>
    </source>
</reference>
<dbReference type="EC" id="6.1.1.2" evidence="8"/>
<dbReference type="PANTHER" id="PTHR10055:SF5">
    <property type="entry name" value="TRYPTOPHAN--TRNA LIGASE"/>
    <property type="match status" value="1"/>
</dbReference>
<dbReference type="Pfam" id="PF00579">
    <property type="entry name" value="tRNA-synt_1b"/>
    <property type="match status" value="2"/>
</dbReference>
<dbReference type="Proteomes" id="UP000885863">
    <property type="component" value="Unassembled WGS sequence"/>
</dbReference>
<dbReference type="GO" id="GO:0005524">
    <property type="term" value="F:ATP binding"/>
    <property type="evidence" value="ECO:0007669"/>
    <property type="project" value="UniProtKB-UniRule"/>
</dbReference>
<evidence type="ECO:0000256" key="8">
    <source>
        <dbReference type="HAMAP-Rule" id="MF_00140"/>
    </source>
</evidence>
<dbReference type="InterPro" id="IPR020653">
    <property type="entry name" value="Tryptophan-tRNA-ligase_arc"/>
</dbReference>
<evidence type="ECO:0000256" key="4">
    <source>
        <dbReference type="ARBA" id="ARBA00022741"/>
    </source>
</evidence>
<keyword evidence="6 8" id="KW-0648">Protein biosynthesis</keyword>
<evidence type="ECO:0000256" key="7">
    <source>
        <dbReference type="ARBA" id="ARBA00023146"/>
    </source>
</evidence>
<evidence type="ECO:0000256" key="6">
    <source>
        <dbReference type="ARBA" id="ARBA00022917"/>
    </source>
</evidence>
<evidence type="ECO:0000256" key="2">
    <source>
        <dbReference type="ARBA" id="ARBA00022490"/>
    </source>
</evidence>
<dbReference type="HAMAP" id="MF_00140_A">
    <property type="entry name" value="Trp_tRNA_synth_A"/>
    <property type="match status" value="1"/>
</dbReference>
<protein>
    <recommendedName>
        <fullName evidence="8">Tryptophan--tRNA ligase</fullName>
        <ecNumber evidence="8">6.1.1.2</ecNumber>
    </recommendedName>
    <alternativeName>
        <fullName evidence="8">Tryptophanyl-tRNA synthetase</fullName>
        <shortName evidence="8">TrpRS</shortName>
    </alternativeName>
</protein>
<dbReference type="GO" id="GO:0005737">
    <property type="term" value="C:cytoplasm"/>
    <property type="evidence" value="ECO:0007669"/>
    <property type="project" value="UniProtKB-SubCell"/>
</dbReference>
<dbReference type="InterPro" id="IPR002305">
    <property type="entry name" value="aa-tRNA-synth_Ic"/>
</dbReference>
<comment type="caution">
    <text evidence="10">The sequence shown here is derived from an EMBL/GenBank/DDBJ whole genome shotgun (WGS) entry which is preliminary data.</text>
</comment>
<dbReference type="Gene3D" id="3.40.50.620">
    <property type="entry name" value="HUPs"/>
    <property type="match status" value="1"/>
</dbReference>
<keyword evidence="7 8" id="KW-0030">Aminoacyl-tRNA synthetase</keyword>
<keyword evidence="5 8" id="KW-0067">ATP-binding</keyword>